<dbReference type="InterPro" id="IPR002303">
    <property type="entry name" value="Valyl-tRNA_ligase"/>
</dbReference>
<dbReference type="GO" id="GO:0004832">
    <property type="term" value="F:valine-tRNA ligase activity"/>
    <property type="evidence" value="ECO:0007669"/>
    <property type="project" value="UniProtKB-EC"/>
</dbReference>
<dbReference type="CDD" id="cd07962">
    <property type="entry name" value="Anticodon_Ia_Val"/>
    <property type="match status" value="1"/>
</dbReference>
<dbReference type="InterPro" id="IPR033705">
    <property type="entry name" value="Anticodon_Ia_Val"/>
</dbReference>
<feature type="domain" description="Methionyl/Valyl/Leucyl/Isoleucyl-tRNA synthetase anticodon-binding" evidence="9">
    <location>
        <begin position="52"/>
        <end position="201"/>
    </location>
</feature>
<protein>
    <recommendedName>
        <fullName evidence="1">valine--tRNA ligase</fullName>
        <ecNumber evidence="1">6.1.1.9</ecNumber>
    </recommendedName>
    <alternativeName>
        <fullName evidence="7">Valyl-tRNA synthetase</fullName>
    </alternativeName>
</protein>
<dbReference type="EMBL" id="VSSQ01041606">
    <property type="protein sequence ID" value="MPM95071.1"/>
    <property type="molecule type" value="Genomic_DNA"/>
</dbReference>
<keyword evidence="5" id="KW-0648">Protein biosynthesis</keyword>
<evidence type="ECO:0000259" key="10">
    <source>
        <dbReference type="Pfam" id="PF10458"/>
    </source>
</evidence>
<dbReference type="Pfam" id="PF10458">
    <property type="entry name" value="Val_tRNA-synt_C"/>
    <property type="match status" value="1"/>
</dbReference>
<evidence type="ECO:0000256" key="2">
    <source>
        <dbReference type="ARBA" id="ARBA00022598"/>
    </source>
</evidence>
<proteinExistence type="predicted"/>
<evidence type="ECO:0000256" key="4">
    <source>
        <dbReference type="ARBA" id="ARBA00022840"/>
    </source>
</evidence>
<dbReference type="InterPro" id="IPR009080">
    <property type="entry name" value="tRNAsynth_Ia_anticodon-bd"/>
</dbReference>
<dbReference type="InterPro" id="IPR019499">
    <property type="entry name" value="Val-tRNA_synth_tRNA-bd"/>
</dbReference>
<comment type="catalytic activity">
    <reaction evidence="8">
        <text>tRNA(Val) + L-valine + ATP = L-valyl-tRNA(Val) + AMP + diphosphate</text>
        <dbReference type="Rhea" id="RHEA:10704"/>
        <dbReference type="Rhea" id="RHEA-COMP:9672"/>
        <dbReference type="Rhea" id="RHEA-COMP:9708"/>
        <dbReference type="ChEBI" id="CHEBI:30616"/>
        <dbReference type="ChEBI" id="CHEBI:33019"/>
        <dbReference type="ChEBI" id="CHEBI:57762"/>
        <dbReference type="ChEBI" id="CHEBI:78442"/>
        <dbReference type="ChEBI" id="CHEBI:78537"/>
        <dbReference type="ChEBI" id="CHEBI:456215"/>
        <dbReference type="EC" id="6.1.1.9"/>
    </reaction>
</comment>
<evidence type="ECO:0000256" key="7">
    <source>
        <dbReference type="ARBA" id="ARBA00029936"/>
    </source>
</evidence>
<name>A0A645E0I9_9ZZZZ</name>
<keyword evidence="3" id="KW-0547">Nucleotide-binding</keyword>
<evidence type="ECO:0000256" key="8">
    <source>
        <dbReference type="ARBA" id="ARBA00047552"/>
    </source>
</evidence>
<accession>A0A645E0I9</accession>
<dbReference type="Gene3D" id="1.10.287.380">
    <property type="entry name" value="Valyl-tRNA synthetase, C-terminal domain"/>
    <property type="match status" value="1"/>
</dbReference>
<dbReference type="Gene3D" id="1.10.730.10">
    <property type="entry name" value="Isoleucyl-tRNA Synthetase, Domain 1"/>
    <property type="match status" value="1"/>
</dbReference>
<dbReference type="Pfam" id="PF08264">
    <property type="entry name" value="Anticodon_1"/>
    <property type="match status" value="1"/>
</dbReference>
<evidence type="ECO:0000256" key="1">
    <source>
        <dbReference type="ARBA" id="ARBA00013169"/>
    </source>
</evidence>
<dbReference type="PANTHER" id="PTHR11946">
    <property type="entry name" value="VALYL-TRNA SYNTHETASES"/>
    <property type="match status" value="1"/>
</dbReference>
<gene>
    <name evidence="11" type="primary">valS_51</name>
    <name evidence="11" type="ORF">SDC9_142222</name>
</gene>
<dbReference type="GO" id="GO:0005829">
    <property type="term" value="C:cytosol"/>
    <property type="evidence" value="ECO:0007669"/>
    <property type="project" value="TreeGrafter"/>
</dbReference>
<dbReference type="EC" id="6.1.1.9" evidence="1"/>
<evidence type="ECO:0000259" key="9">
    <source>
        <dbReference type="Pfam" id="PF08264"/>
    </source>
</evidence>
<dbReference type="InterPro" id="IPR037118">
    <property type="entry name" value="Val-tRNA_synth_C_sf"/>
</dbReference>
<keyword evidence="4" id="KW-0067">ATP-binding</keyword>
<dbReference type="AlphaFoldDB" id="A0A645E0I9"/>
<dbReference type="InterPro" id="IPR010978">
    <property type="entry name" value="tRNA-bd_arm"/>
</dbReference>
<dbReference type="InterPro" id="IPR013155">
    <property type="entry name" value="M/V/L/I-tRNA-synth_anticd-bd"/>
</dbReference>
<feature type="domain" description="Valyl-tRNA synthetase tRNA-binding arm" evidence="10">
    <location>
        <begin position="266"/>
        <end position="330"/>
    </location>
</feature>
<keyword evidence="2 11" id="KW-0436">Ligase</keyword>
<dbReference type="SUPFAM" id="SSF47323">
    <property type="entry name" value="Anticodon-binding domain of a subclass of class I aminoacyl-tRNA synthetases"/>
    <property type="match status" value="1"/>
</dbReference>
<dbReference type="SUPFAM" id="SSF46589">
    <property type="entry name" value="tRNA-binding arm"/>
    <property type="match status" value="1"/>
</dbReference>
<dbReference type="GO" id="GO:0005524">
    <property type="term" value="F:ATP binding"/>
    <property type="evidence" value="ECO:0007669"/>
    <property type="project" value="UniProtKB-KW"/>
</dbReference>
<evidence type="ECO:0000313" key="11">
    <source>
        <dbReference type="EMBL" id="MPM95071.1"/>
    </source>
</evidence>
<sequence>MDIRYSNEKCEIGRNFANKLWNACRFRRLQGEVSPEFRELTAADWNCLTRDEQWMLSRLDATVRSVDEDLRNFRFHTAAHDIYELVWSNFCDWFLEAEKVQLYAGDEARRHALAVLDYALYRILCLLHPFMPFITEELGHRMGFVAEERSIMFEPWPDNAVPEARREALAIVAARVDAKFELVRAGRALRSNYQIADGKKVNFHIKAADDATFAFLQDEQASLASLLNAGELEVAKTDFDSAMHGAAPSQLAAAGVIRLPLAGLIDIPEELKKLRKQQGELEGWIKGSKAKLGNAGFVAKAPEAVVKAAEEHLAELEGKLERVQDLIRSLE</sequence>
<evidence type="ECO:0000256" key="6">
    <source>
        <dbReference type="ARBA" id="ARBA00023146"/>
    </source>
</evidence>
<comment type="caution">
    <text evidence="11">The sequence shown here is derived from an EMBL/GenBank/DDBJ whole genome shotgun (WGS) entry which is preliminary data.</text>
</comment>
<dbReference type="GO" id="GO:0006438">
    <property type="term" value="P:valyl-tRNA aminoacylation"/>
    <property type="evidence" value="ECO:0007669"/>
    <property type="project" value="InterPro"/>
</dbReference>
<reference evidence="11" key="1">
    <citation type="submission" date="2019-08" db="EMBL/GenBank/DDBJ databases">
        <authorList>
            <person name="Kucharzyk K."/>
            <person name="Murdoch R.W."/>
            <person name="Higgins S."/>
            <person name="Loffler F."/>
        </authorList>
    </citation>
    <scope>NUCLEOTIDE SEQUENCE</scope>
</reference>
<evidence type="ECO:0000256" key="3">
    <source>
        <dbReference type="ARBA" id="ARBA00022741"/>
    </source>
</evidence>
<dbReference type="PANTHER" id="PTHR11946:SF93">
    <property type="entry name" value="VALINE--TRNA LIGASE, CHLOROPLASTIC_MITOCHONDRIAL 2"/>
    <property type="match status" value="1"/>
</dbReference>
<dbReference type="FunFam" id="1.10.287.380:FF:000001">
    <property type="entry name" value="Valine--tRNA ligase"/>
    <property type="match status" value="1"/>
</dbReference>
<evidence type="ECO:0000256" key="5">
    <source>
        <dbReference type="ARBA" id="ARBA00022917"/>
    </source>
</evidence>
<keyword evidence="6" id="KW-0030">Aminoacyl-tRNA synthetase</keyword>
<organism evidence="11">
    <name type="scientific">bioreactor metagenome</name>
    <dbReference type="NCBI Taxonomy" id="1076179"/>
    <lineage>
        <taxon>unclassified sequences</taxon>
        <taxon>metagenomes</taxon>
        <taxon>ecological metagenomes</taxon>
    </lineage>
</organism>